<gene>
    <name evidence="2" type="ORF">G3O08_15185</name>
</gene>
<dbReference type="Proteomes" id="UP000486602">
    <property type="component" value="Unassembled WGS sequence"/>
</dbReference>
<keyword evidence="1" id="KW-1133">Transmembrane helix</keyword>
<evidence type="ECO:0000313" key="2">
    <source>
        <dbReference type="EMBL" id="NEN24845.1"/>
    </source>
</evidence>
<sequence length="159" mass="18264">MKKEENSENEFLQELSPLLFDKRIAVDAEPPAGYFDGLTDQITDKIIAEDGRNSRGRTKIIQFVNFRNLAVAAGIAVIIALIPFFNSNNIDQTLRSELVINTDTEISELNEYIDESDLYSAFEENEFSKTAVSEDLNEEEIIDYLIREDYNEELLIEMR</sequence>
<evidence type="ECO:0000313" key="3">
    <source>
        <dbReference type="Proteomes" id="UP000486602"/>
    </source>
</evidence>
<protein>
    <submittedName>
        <fullName evidence="2">Uncharacterized protein</fullName>
    </submittedName>
</protein>
<keyword evidence="3" id="KW-1185">Reference proteome</keyword>
<keyword evidence="1" id="KW-0472">Membrane</keyword>
<feature type="transmembrane region" description="Helical" evidence="1">
    <location>
        <begin position="64"/>
        <end position="85"/>
    </location>
</feature>
<dbReference type="RefSeq" id="WP_163286240.1">
    <property type="nucleotide sequence ID" value="NZ_JAAGVY010000034.1"/>
</dbReference>
<accession>A0A7K3WW63</accession>
<evidence type="ECO:0000256" key="1">
    <source>
        <dbReference type="SAM" id="Phobius"/>
    </source>
</evidence>
<dbReference type="AlphaFoldDB" id="A0A7K3WW63"/>
<comment type="caution">
    <text evidence="2">The sequence shown here is derived from an EMBL/GenBank/DDBJ whole genome shotgun (WGS) entry which is preliminary data.</text>
</comment>
<keyword evidence="1" id="KW-0812">Transmembrane</keyword>
<proteinExistence type="predicted"/>
<name>A0A7K3WW63_9FLAO</name>
<dbReference type="EMBL" id="JAAGVY010000034">
    <property type="protein sequence ID" value="NEN24845.1"/>
    <property type="molecule type" value="Genomic_DNA"/>
</dbReference>
<reference evidence="2 3" key="1">
    <citation type="submission" date="2020-02" db="EMBL/GenBank/DDBJ databases">
        <title>Out from the shadows clarifying the taxonomy of the family Cryomorphaceae and related taxa by utilizing the GTDB taxonomic framework.</title>
        <authorList>
            <person name="Bowman J.P."/>
        </authorList>
    </citation>
    <scope>NUCLEOTIDE SEQUENCE [LARGE SCALE GENOMIC DNA]</scope>
    <source>
        <strain evidence="2 3">QSSC 1-22</strain>
    </source>
</reference>
<organism evidence="2 3">
    <name type="scientific">Cryomorpha ignava</name>
    <dbReference type="NCBI Taxonomy" id="101383"/>
    <lineage>
        <taxon>Bacteria</taxon>
        <taxon>Pseudomonadati</taxon>
        <taxon>Bacteroidota</taxon>
        <taxon>Flavobacteriia</taxon>
        <taxon>Flavobacteriales</taxon>
        <taxon>Cryomorphaceae</taxon>
        <taxon>Cryomorpha</taxon>
    </lineage>
</organism>